<evidence type="ECO:0000313" key="3">
    <source>
        <dbReference type="Proteomes" id="UP001597076"/>
    </source>
</evidence>
<evidence type="ECO:0000313" key="2">
    <source>
        <dbReference type="EMBL" id="MFD1565626.1"/>
    </source>
</evidence>
<organism evidence="2 3">
    <name type="scientific">Haloarchaeobius amylolyticus</name>
    <dbReference type="NCBI Taxonomy" id="1198296"/>
    <lineage>
        <taxon>Archaea</taxon>
        <taxon>Methanobacteriati</taxon>
        <taxon>Methanobacteriota</taxon>
        <taxon>Stenosarchaea group</taxon>
        <taxon>Halobacteria</taxon>
        <taxon>Halobacteriales</taxon>
        <taxon>Halorubellaceae</taxon>
        <taxon>Haloarchaeobius</taxon>
    </lineage>
</organism>
<comment type="caution">
    <text evidence="2">The sequence shown here is derived from an EMBL/GenBank/DDBJ whole genome shotgun (WGS) entry which is preliminary data.</text>
</comment>
<accession>A0ABD6BL08</accession>
<proteinExistence type="predicted"/>
<dbReference type="EMBL" id="JBHUDI010000011">
    <property type="protein sequence ID" value="MFD1565626.1"/>
    <property type="molecule type" value="Genomic_DNA"/>
</dbReference>
<gene>
    <name evidence="2" type="ORF">ACFR99_19035</name>
</gene>
<reference evidence="2 3" key="1">
    <citation type="journal article" date="2019" name="Int. J. Syst. Evol. Microbiol.">
        <title>The Global Catalogue of Microorganisms (GCM) 10K type strain sequencing project: providing services to taxonomists for standard genome sequencing and annotation.</title>
        <authorList>
            <consortium name="The Broad Institute Genomics Platform"/>
            <consortium name="The Broad Institute Genome Sequencing Center for Infectious Disease"/>
            <person name="Wu L."/>
            <person name="Ma J."/>
        </authorList>
    </citation>
    <scope>NUCLEOTIDE SEQUENCE [LARGE SCALE GENOMIC DNA]</scope>
    <source>
        <strain evidence="2 3">CGMCC 1.12230</strain>
    </source>
</reference>
<dbReference type="Proteomes" id="UP001597076">
    <property type="component" value="Unassembled WGS sequence"/>
</dbReference>
<feature type="transmembrane region" description="Helical" evidence="1">
    <location>
        <begin position="9"/>
        <end position="25"/>
    </location>
</feature>
<keyword evidence="1" id="KW-0472">Membrane</keyword>
<protein>
    <submittedName>
        <fullName evidence="2">Uncharacterized protein</fullName>
    </submittedName>
</protein>
<dbReference type="AlphaFoldDB" id="A0ABD6BL08"/>
<evidence type="ECO:0000256" key="1">
    <source>
        <dbReference type="SAM" id="Phobius"/>
    </source>
</evidence>
<sequence>MNDQQLRPLYLLGIGAGAYALWYFASAGQTLYAAVFGLVTIVFVIQLRKLTAGS</sequence>
<keyword evidence="1" id="KW-1133">Transmembrane helix</keyword>
<name>A0ABD6BL08_9EURY</name>
<keyword evidence="1" id="KW-0812">Transmembrane</keyword>
<dbReference type="RefSeq" id="WP_390290888.1">
    <property type="nucleotide sequence ID" value="NZ_JBHUDI010000011.1"/>
</dbReference>
<keyword evidence="3" id="KW-1185">Reference proteome</keyword>
<feature type="transmembrane region" description="Helical" evidence="1">
    <location>
        <begin position="31"/>
        <end position="47"/>
    </location>
</feature>